<dbReference type="Gene3D" id="1.10.1040.20">
    <property type="entry name" value="ProC-like, C-terminal domain"/>
    <property type="match status" value="1"/>
</dbReference>
<proteinExistence type="predicted"/>
<keyword evidence="4" id="KW-1185">Reference proteome</keyword>
<dbReference type="InterPro" id="IPR036291">
    <property type="entry name" value="NAD(P)-bd_dom_sf"/>
</dbReference>
<feature type="domain" description="Putative oxidoreductase/dehydrogenase Rossmann-like" evidence="1">
    <location>
        <begin position="3"/>
        <end position="121"/>
    </location>
</feature>
<evidence type="ECO:0000313" key="4">
    <source>
        <dbReference type="Proteomes" id="UP000666240"/>
    </source>
</evidence>
<name>A0A8J7R0X8_9HYPH</name>
<accession>A0A8J7R0X8</accession>
<comment type="caution">
    <text evidence="3">The sequence shown here is derived from an EMBL/GenBank/DDBJ whole genome shotgun (WGS) entry which is preliminary data.</text>
</comment>
<dbReference type="InterPro" id="IPR018931">
    <property type="entry name" value="DUF2520"/>
</dbReference>
<dbReference type="SUPFAM" id="SSF48179">
    <property type="entry name" value="6-phosphogluconate dehydrogenase C-terminal domain-like"/>
    <property type="match status" value="1"/>
</dbReference>
<dbReference type="InterPro" id="IPR019665">
    <property type="entry name" value="OxRdtase/DH_put_Rossmann_dom"/>
</dbReference>
<dbReference type="Pfam" id="PF10728">
    <property type="entry name" value="DUF2520"/>
    <property type="match status" value="1"/>
</dbReference>
<dbReference type="EMBL" id="JAGIYY010000005">
    <property type="protein sequence ID" value="MBP0440000.1"/>
    <property type="molecule type" value="Genomic_DNA"/>
</dbReference>
<evidence type="ECO:0000259" key="2">
    <source>
        <dbReference type="Pfam" id="PF10728"/>
    </source>
</evidence>
<feature type="domain" description="DUF2520" evidence="2">
    <location>
        <begin position="140"/>
        <end position="264"/>
    </location>
</feature>
<evidence type="ECO:0000259" key="1">
    <source>
        <dbReference type="Pfam" id="PF10727"/>
    </source>
</evidence>
<dbReference type="InterPro" id="IPR037108">
    <property type="entry name" value="TM1727-like_C_sf"/>
</dbReference>
<dbReference type="Gene3D" id="3.40.50.720">
    <property type="entry name" value="NAD(P)-binding Rossmann-like Domain"/>
    <property type="match status" value="1"/>
</dbReference>
<reference evidence="3" key="1">
    <citation type="submission" date="2021-03" db="EMBL/GenBank/DDBJ databases">
        <title>Genome sequencing and assembly of Tianweitania sediminis.</title>
        <authorList>
            <person name="Chhetri G."/>
        </authorList>
    </citation>
    <scope>NUCLEOTIDE SEQUENCE</scope>
    <source>
        <strain evidence="3">Z8</strain>
    </source>
</reference>
<evidence type="ECO:0000313" key="3">
    <source>
        <dbReference type="EMBL" id="MBP0440000.1"/>
    </source>
</evidence>
<dbReference type="SUPFAM" id="SSF51735">
    <property type="entry name" value="NAD(P)-binding Rossmann-fold domains"/>
    <property type="match status" value="1"/>
</dbReference>
<protein>
    <submittedName>
        <fullName evidence="3">DUF2520 domain-containing protein</fullName>
    </submittedName>
</protein>
<dbReference type="AlphaFoldDB" id="A0A8J7R0X8"/>
<dbReference type="InterPro" id="IPR008927">
    <property type="entry name" value="6-PGluconate_DH-like_C_sf"/>
</dbReference>
<dbReference type="PANTHER" id="PTHR40459">
    <property type="entry name" value="CONSERVED HYPOTHETICAL ALANINE AND LEUCINE RICH PROTEIN"/>
    <property type="match status" value="1"/>
</dbReference>
<sequence>MAPRLTVNLVGPGKVGQTLGRCIADAALHDIQDVCGHDPGRTAAATAFIGSGTAVPSLAAMRPADIWLITVPDTRIGTISAELRDVQQQGAAVAVHCSGFLPASEMLPLRDLGWSLVSAHPVLTFADPALAAAQFPGTQCGLEGDSAGLKVVADLMQGLGAHTFPVSTEGKPLYHAAAVISSNFAVVLQALAREAWQQAGVPDDVAKALNRSMLEAVVENVTALGPQGALTGPASRGDWTVVTRQHVAVSEWHPQAGEVYQALSFMARRLKRSGSTLRPVDEES</sequence>
<dbReference type="Proteomes" id="UP000666240">
    <property type="component" value="Unassembled WGS sequence"/>
</dbReference>
<organism evidence="3 4">
    <name type="scientific">Tianweitania sediminis</name>
    <dbReference type="NCBI Taxonomy" id="1502156"/>
    <lineage>
        <taxon>Bacteria</taxon>
        <taxon>Pseudomonadati</taxon>
        <taxon>Pseudomonadota</taxon>
        <taxon>Alphaproteobacteria</taxon>
        <taxon>Hyphomicrobiales</taxon>
        <taxon>Phyllobacteriaceae</taxon>
        <taxon>Tianweitania</taxon>
    </lineage>
</organism>
<gene>
    <name evidence="3" type="ORF">J5Y06_15190</name>
</gene>
<dbReference type="PANTHER" id="PTHR40459:SF1">
    <property type="entry name" value="CONSERVED HYPOTHETICAL ALANINE AND LEUCINE RICH PROTEIN"/>
    <property type="match status" value="1"/>
</dbReference>
<dbReference type="Pfam" id="PF10727">
    <property type="entry name" value="Rossmann-like"/>
    <property type="match status" value="1"/>
</dbReference>